<name>A0A0B3BW17_9PSED</name>
<dbReference type="GO" id="GO:0032049">
    <property type="term" value="P:cardiolipin biosynthetic process"/>
    <property type="evidence" value="ECO:0007669"/>
    <property type="project" value="UniProtKB-ARBA"/>
</dbReference>
<sequence>MRLLLLLGLLSLAGCTSLAEPPRTSQALQPGDSPLSERLAREATSQPRGHSGFYLLAASDDAFRARAELIRAARSSLDLQYYIFHDGLSTGLLVQELLAAADRGVRVRILLDDLTSDGRDYEIAVLAAHPNIEVRVFNPLHVGRTTGPTRLLGRLFNLNRQHRRMHNKLWLTDSSLAIVGGRNLGDEYFDAEPYLNFTDIDLLAGGPVAAQLAVSFDQYWNHRLSVPLKHFLRREPEAPQLVKARKRLANDIARARQQDPQRYARLVDYRHAPQLGNWLKALTWAHGLALWDAPNKLLAQAEPDPEWLLITQLEPHLQDMREELLLVSSYFIPARQGLLNLSQTARAGVDVRLLTNSLEATDVPIVHGAYAPYRRSLLKAGIQLWELRRQPDEESSYSFGGSSESSLHSKALVIDRRKVFIGSFNFDPRSVLWNTEVGVLVDSPALAEQVRELLLEGMSHGVSYQVAFDGDRLVWLATDEDGELKTLRREPGSLWRHLHAWLARRLGLEKML</sequence>
<dbReference type="PANTHER" id="PTHR21248">
    <property type="entry name" value="CARDIOLIPIN SYNTHASE"/>
    <property type="match status" value="1"/>
</dbReference>
<dbReference type="PANTHER" id="PTHR21248:SF12">
    <property type="entry name" value="CARDIOLIPIN SYNTHASE C"/>
    <property type="match status" value="1"/>
</dbReference>
<feature type="signal peptide" evidence="1">
    <location>
        <begin position="1"/>
        <end position="19"/>
    </location>
</feature>
<evidence type="ECO:0000256" key="1">
    <source>
        <dbReference type="SAM" id="SignalP"/>
    </source>
</evidence>
<accession>A0A0B3BW17</accession>
<evidence type="ECO:0000259" key="2">
    <source>
        <dbReference type="PROSITE" id="PS50035"/>
    </source>
</evidence>
<dbReference type="Proteomes" id="UP000030980">
    <property type="component" value="Unassembled WGS sequence"/>
</dbReference>
<dbReference type="OrthoDB" id="9814092at2"/>
<dbReference type="InterPro" id="IPR001736">
    <property type="entry name" value="PLipase_D/transphosphatidylase"/>
</dbReference>
<dbReference type="Gene3D" id="3.30.870.10">
    <property type="entry name" value="Endonuclease Chain A"/>
    <property type="match status" value="2"/>
</dbReference>
<feature type="chain" id="PRO_5002097878" evidence="1">
    <location>
        <begin position="20"/>
        <end position="512"/>
    </location>
</feature>
<dbReference type="CDD" id="cd09113">
    <property type="entry name" value="PLDc_ymdC_like_2"/>
    <property type="match status" value="1"/>
</dbReference>
<comment type="caution">
    <text evidence="3">The sequence shown here is derived from an EMBL/GenBank/DDBJ whole genome shotgun (WGS) entry which is preliminary data.</text>
</comment>
<dbReference type="SUPFAM" id="SSF56024">
    <property type="entry name" value="Phospholipase D/nuclease"/>
    <property type="match status" value="2"/>
</dbReference>
<dbReference type="InterPro" id="IPR025202">
    <property type="entry name" value="PLD-like_dom"/>
</dbReference>
<dbReference type="CDD" id="cd09111">
    <property type="entry name" value="PLDc_ymdC_like_1"/>
    <property type="match status" value="1"/>
</dbReference>
<dbReference type="AlphaFoldDB" id="A0A0B3BW17"/>
<dbReference type="GO" id="GO:0030572">
    <property type="term" value="F:phosphatidyltransferase activity"/>
    <property type="evidence" value="ECO:0007669"/>
    <property type="project" value="UniProtKB-ARBA"/>
</dbReference>
<reference evidence="3 4" key="1">
    <citation type="submission" date="2014-11" db="EMBL/GenBank/DDBJ databases">
        <title>Genome sequence of Pseudomonas tuomuerensis JCM 14085.</title>
        <authorList>
            <person name="Shin S.-K."/>
            <person name="Yi H."/>
        </authorList>
    </citation>
    <scope>NUCLEOTIDE SEQUENCE [LARGE SCALE GENOMIC DNA]</scope>
    <source>
        <strain evidence="3 4">JCM 14085</strain>
    </source>
</reference>
<organism evidence="3 4">
    <name type="scientific">Pseudomonas flexibilis</name>
    <dbReference type="NCBI Taxonomy" id="706570"/>
    <lineage>
        <taxon>Bacteria</taxon>
        <taxon>Pseudomonadati</taxon>
        <taxon>Pseudomonadota</taxon>
        <taxon>Gammaproteobacteria</taxon>
        <taxon>Pseudomonadales</taxon>
        <taxon>Pseudomonadaceae</taxon>
        <taxon>Pseudomonas</taxon>
    </lineage>
</organism>
<dbReference type="STRING" id="706570.PT85_11960"/>
<proteinExistence type="predicted"/>
<feature type="domain" description="PLD phosphodiesterase" evidence="2">
    <location>
        <begin position="161"/>
        <end position="188"/>
    </location>
</feature>
<keyword evidence="1" id="KW-0732">Signal</keyword>
<dbReference type="SMART" id="SM00155">
    <property type="entry name" value="PLDc"/>
    <property type="match status" value="2"/>
</dbReference>
<dbReference type="EMBL" id="JTAK01000004">
    <property type="protein sequence ID" value="KHO64884.1"/>
    <property type="molecule type" value="Genomic_DNA"/>
</dbReference>
<protein>
    <submittedName>
        <fullName evidence="3">Phospholipase</fullName>
    </submittedName>
</protein>
<dbReference type="RefSeq" id="WP_027590187.1">
    <property type="nucleotide sequence ID" value="NZ_FMUP01000002.1"/>
</dbReference>
<evidence type="ECO:0000313" key="3">
    <source>
        <dbReference type="EMBL" id="KHO64884.1"/>
    </source>
</evidence>
<evidence type="ECO:0000313" key="4">
    <source>
        <dbReference type="Proteomes" id="UP000030980"/>
    </source>
</evidence>
<feature type="domain" description="PLD phosphodiesterase" evidence="2">
    <location>
        <begin position="403"/>
        <end position="430"/>
    </location>
</feature>
<keyword evidence="4" id="KW-1185">Reference proteome</keyword>
<dbReference type="PROSITE" id="PS50035">
    <property type="entry name" value="PLD"/>
    <property type="match status" value="2"/>
</dbReference>
<gene>
    <name evidence="3" type="ORF">PT85_11960</name>
</gene>
<dbReference type="Pfam" id="PF13091">
    <property type="entry name" value="PLDc_2"/>
    <property type="match status" value="2"/>
</dbReference>
<dbReference type="PROSITE" id="PS51257">
    <property type="entry name" value="PROKAR_LIPOPROTEIN"/>
    <property type="match status" value="1"/>
</dbReference>